<protein>
    <submittedName>
        <fullName evidence="1">Uncharacterized protein</fullName>
    </submittedName>
</protein>
<evidence type="ECO:0000313" key="2">
    <source>
        <dbReference type="Proteomes" id="UP000552864"/>
    </source>
</evidence>
<organism evidence="1 2">
    <name type="scientific">Chitinophaga eiseniae</name>
    <dbReference type="NCBI Taxonomy" id="634771"/>
    <lineage>
        <taxon>Bacteria</taxon>
        <taxon>Pseudomonadati</taxon>
        <taxon>Bacteroidota</taxon>
        <taxon>Chitinophagia</taxon>
        <taxon>Chitinophagales</taxon>
        <taxon>Chitinophagaceae</taxon>
        <taxon>Chitinophaga</taxon>
    </lineage>
</organism>
<keyword evidence="2" id="KW-1185">Reference proteome</keyword>
<evidence type="ECO:0000313" key="1">
    <source>
        <dbReference type="EMBL" id="NLR77966.1"/>
    </source>
</evidence>
<sequence length="361" mass="40650">MGMILQKLVNGLLITIAALWLAALALYAFTDIDVLSFRRWEDVKLTGKPHRDRIPPSLAAMELENSHDPATDTSQYNTLLLHLVHQKPSAKWPVRTAYPLPGALLPYHRVVAFYGNLYSAQMGILGALPVDSMLKQLDEEVHKWKMADTCIPVMPALHYIVVTAQGNPGKDGKYRQRMPESEINKVLLLAAKAHAIVFLDVQVGLSTLTDELPLLEKYLARPDVHLGIDPEYSMKNQRPPCSSIGTFDAADINYAISWLTALVQQHHLPPKILVVHRFTQGMVTNYKNIHLTPEVQVVMNMDGFGDVARKKDSYQCWISGEPVQFTGFKLFYKNDIATGRHLMQPAEVLALYPQPVYIQYQ</sequence>
<name>A0A847SKQ2_9BACT</name>
<accession>A0A847SKQ2</accession>
<gene>
    <name evidence="1" type="ORF">HGH91_04980</name>
</gene>
<dbReference type="Proteomes" id="UP000552864">
    <property type="component" value="Unassembled WGS sequence"/>
</dbReference>
<dbReference type="EMBL" id="JABAHZ010000001">
    <property type="protein sequence ID" value="NLR77966.1"/>
    <property type="molecule type" value="Genomic_DNA"/>
</dbReference>
<comment type="caution">
    <text evidence="1">The sequence shown here is derived from an EMBL/GenBank/DDBJ whole genome shotgun (WGS) entry which is preliminary data.</text>
</comment>
<proteinExistence type="predicted"/>
<dbReference type="AlphaFoldDB" id="A0A847SKQ2"/>
<reference evidence="1 2" key="1">
    <citation type="submission" date="2020-04" db="EMBL/GenBank/DDBJ databases">
        <authorList>
            <person name="Yin C."/>
        </authorList>
    </citation>
    <scope>NUCLEOTIDE SEQUENCE [LARGE SCALE GENOMIC DNA]</scope>
    <source>
        <strain evidence="1 2">Ak56</strain>
    </source>
</reference>